<protein>
    <submittedName>
        <fullName evidence="4">Type IV pili twitching motility protein PilT</fullName>
    </submittedName>
</protein>
<comment type="similarity">
    <text evidence="1">Belongs to the GSP E family.</text>
</comment>
<reference evidence="4 5" key="1">
    <citation type="submission" date="2017-09" db="EMBL/GenBank/DDBJ databases">
        <title>Depth-based differentiation of microbial function through sediment-hosted aquifers and enrichment of novel symbionts in the deep terrestrial subsurface.</title>
        <authorList>
            <person name="Probst A.J."/>
            <person name="Ladd B."/>
            <person name="Jarett J.K."/>
            <person name="Geller-Mcgrath D.E."/>
            <person name="Sieber C.M."/>
            <person name="Emerson J.B."/>
            <person name="Anantharaman K."/>
            <person name="Thomas B.C."/>
            <person name="Malmstrom R."/>
            <person name="Stieglmeier M."/>
            <person name="Klingl A."/>
            <person name="Woyke T."/>
            <person name="Ryan C.M."/>
            <person name="Banfield J.F."/>
        </authorList>
    </citation>
    <scope>NUCLEOTIDE SEQUENCE [LARGE SCALE GENOMIC DNA]</scope>
    <source>
        <strain evidence="4">CG11_big_fil_rev_8_21_14_0_20_42_13</strain>
    </source>
</reference>
<dbReference type="GO" id="GO:0016887">
    <property type="term" value="F:ATP hydrolysis activity"/>
    <property type="evidence" value="ECO:0007669"/>
    <property type="project" value="InterPro"/>
</dbReference>
<feature type="domain" description="PilZ" evidence="3">
    <location>
        <begin position="13"/>
        <end position="117"/>
    </location>
</feature>
<dbReference type="Gene3D" id="3.30.450.90">
    <property type="match status" value="1"/>
</dbReference>
<dbReference type="CDD" id="cd01131">
    <property type="entry name" value="PilT"/>
    <property type="match status" value="1"/>
</dbReference>
<dbReference type="Pfam" id="PF00437">
    <property type="entry name" value="T2SSE"/>
    <property type="match status" value="1"/>
</dbReference>
<dbReference type="InterPro" id="IPR009875">
    <property type="entry name" value="PilZ_domain"/>
</dbReference>
<dbReference type="InterPro" id="IPR006321">
    <property type="entry name" value="PilT/PilU"/>
</dbReference>
<dbReference type="AlphaFoldDB" id="A0A2H0LY47"/>
<dbReference type="InterPro" id="IPR001482">
    <property type="entry name" value="T2SS/T4SS_dom"/>
</dbReference>
<gene>
    <name evidence="4" type="ORF">COV72_03655</name>
</gene>
<evidence type="ECO:0000313" key="4">
    <source>
        <dbReference type="EMBL" id="PIQ89297.1"/>
    </source>
</evidence>
<accession>A0A2H0LY47</accession>
<sequence length="461" mass="51317">MADIKNDLGRLARKNIRIYYQLPMNYQILFSDGRKSDVVATLTQDISVGGVLFESSEVLPIDADIKLTLSLPGLGRNIEAISKIVRVEELEFKRQYNIGVQFVQIKPEDVQEISKIVEHLDIVRILQTAVEHKASDIHLSCGLSPVMRVAGRLVKMEVPAFNRTDLKNVIYSILSREQIAIFEKGKELDLAFNPVADLRFRVNVHQQMGNVEAAFRFIPTDANTVEALRLPQIISDFAFLKKGIIVVAGPTNSGKTTTLSAMVDLINNHRDAIIISLEKPVEYIHKNKKSIIKQREVGMDTCSFSSGFQSTLRQDPDVIVVGEMSDKETIETAIIASETGHLVLSSLHATDAAQTFDRLIGVFPADQQRQIAQQLSRCFQGLVVQLLLPSKLESGRAVATEVLVATDAVRHCIRGMNFSQLDSMIQTGGQYGMHSMESSIKSLCDKGIIDIETYMNYVNEK</sequence>
<organism evidence="4 5">
    <name type="scientific">Candidatus Ghiorseimicrobium undicola</name>
    <dbReference type="NCBI Taxonomy" id="1974746"/>
    <lineage>
        <taxon>Bacteria</taxon>
        <taxon>Pseudomonadati</taxon>
        <taxon>Candidatus Omnitrophota</taxon>
        <taxon>Candidatus Ghiorseimicrobium</taxon>
    </lineage>
</organism>
<dbReference type="Gene3D" id="3.40.50.300">
    <property type="entry name" value="P-loop containing nucleotide triphosphate hydrolases"/>
    <property type="match status" value="1"/>
</dbReference>
<dbReference type="GO" id="GO:0035438">
    <property type="term" value="F:cyclic-di-GMP binding"/>
    <property type="evidence" value="ECO:0007669"/>
    <property type="project" value="InterPro"/>
</dbReference>
<dbReference type="SUPFAM" id="SSF141371">
    <property type="entry name" value="PilZ domain-like"/>
    <property type="match status" value="1"/>
</dbReference>
<evidence type="ECO:0000259" key="2">
    <source>
        <dbReference type="Pfam" id="PF00437"/>
    </source>
</evidence>
<dbReference type="Gene3D" id="2.40.10.220">
    <property type="entry name" value="predicted glycosyltransferase like domains"/>
    <property type="match status" value="1"/>
</dbReference>
<evidence type="ECO:0000259" key="3">
    <source>
        <dbReference type="Pfam" id="PF07238"/>
    </source>
</evidence>
<dbReference type="PANTHER" id="PTHR30486">
    <property type="entry name" value="TWITCHING MOTILITY PROTEIN PILT"/>
    <property type="match status" value="1"/>
</dbReference>
<dbReference type="InterPro" id="IPR027417">
    <property type="entry name" value="P-loop_NTPase"/>
</dbReference>
<dbReference type="InterPro" id="IPR050921">
    <property type="entry name" value="T4SS_GSP_E_ATPase"/>
</dbReference>
<dbReference type="PANTHER" id="PTHR30486:SF16">
    <property type="entry name" value="TWITCHING MOTILITY PROTEIN PILT"/>
    <property type="match status" value="1"/>
</dbReference>
<dbReference type="GO" id="GO:0005524">
    <property type="term" value="F:ATP binding"/>
    <property type="evidence" value="ECO:0007669"/>
    <property type="project" value="InterPro"/>
</dbReference>
<dbReference type="Proteomes" id="UP000229641">
    <property type="component" value="Unassembled WGS sequence"/>
</dbReference>
<name>A0A2H0LY47_9BACT</name>
<evidence type="ECO:0000256" key="1">
    <source>
        <dbReference type="ARBA" id="ARBA00006611"/>
    </source>
</evidence>
<feature type="domain" description="Bacterial type II secretion system protein E" evidence="2">
    <location>
        <begin position="122"/>
        <end position="389"/>
    </location>
</feature>
<dbReference type="NCBIfam" id="TIGR01420">
    <property type="entry name" value="pilT_fam"/>
    <property type="match status" value="1"/>
</dbReference>
<dbReference type="Pfam" id="PF07238">
    <property type="entry name" value="PilZ"/>
    <property type="match status" value="1"/>
</dbReference>
<evidence type="ECO:0000313" key="5">
    <source>
        <dbReference type="Proteomes" id="UP000229641"/>
    </source>
</evidence>
<comment type="caution">
    <text evidence="4">The sequence shown here is derived from an EMBL/GenBank/DDBJ whole genome shotgun (WGS) entry which is preliminary data.</text>
</comment>
<proteinExistence type="inferred from homology"/>
<dbReference type="SUPFAM" id="SSF52540">
    <property type="entry name" value="P-loop containing nucleoside triphosphate hydrolases"/>
    <property type="match status" value="1"/>
</dbReference>
<dbReference type="EMBL" id="PCWA01000052">
    <property type="protein sequence ID" value="PIQ89297.1"/>
    <property type="molecule type" value="Genomic_DNA"/>
</dbReference>